<dbReference type="PANTHER" id="PTHR30543:SF21">
    <property type="entry name" value="NAD(P)H-DEPENDENT FMN REDUCTASE LOT6"/>
    <property type="match status" value="1"/>
</dbReference>
<evidence type="ECO:0000313" key="3">
    <source>
        <dbReference type="Proteomes" id="UP000597507"/>
    </source>
</evidence>
<dbReference type="AlphaFoldDB" id="A0A8J2ZCU8"/>
<dbReference type="GO" id="GO:0005829">
    <property type="term" value="C:cytosol"/>
    <property type="evidence" value="ECO:0007669"/>
    <property type="project" value="TreeGrafter"/>
</dbReference>
<evidence type="ECO:0000259" key="1">
    <source>
        <dbReference type="Pfam" id="PF03358"/>
    </source>
</evidence>
<dbReference type="Pfam" id="PF03358">
    <property type="entry name" value="FMN_red"/>
    <property type="match status" value="1"/>
</dbReference>
<dbReference type="EMBL" id="BMKS01000007">
    <property type="protein sequence ID" value="GGG37034.1"/>
    <property type="molecule type" value="Genomic_DNA"/>
</dbReference>
<dbReference type="RefSeq" id="WP_188900873.1">
    <property type="nucleotide sequence ID" value="NZ_BMKS01000007.1"/>
</dbReference>
<evidence type="ECO:0000313" key="2">
    <source>
        <dbReference type="EMBL" id="GGG37034.1"/>
    </source>
</evidence>
<dbReference type="PANTHER" id="PTHR30543">
    <property type="entry name" value="CHROMATE REDUCTASE"/>
    <property type="match status" value="1"/>
</dbReference>
<comment type="caution">
    <text evidence="2">The sequence shown here is derived from an EMBL/GenBank/DDBJ whole genome shotgun (WGS) entry which is preliminary data.</text>
</comment>
<dbReference type="Proteomes" id="UP000597507">
    <property type="component" value="Unassembled WGS sequence"/>
</dbReference>
<dbReference type="GO" id="GO:0016491">
    <property type="term" value="F:oxidoreductase activity"/>
    <property type="evidence" value="ECO:0007669"/>
    <property type="project" value="InterPro"/>
</dbReference>
<dbReference type="InterPro" id="IPR050712">
    <property type="entry name" value="NAD(P)H-dep_reductase"/>
</dbReference>
<reference evidence="2 3" key="1">
    <citation type="journal article" date="2014" name="Int. J. Syst. Evol. Microbiol.">
        <title>Complete genome sequence of Corynebacterium casei LMG S-19264T (=DSM 44701T), isolated from a smear-ripened cheese.</title>
        <authorList>
            <consortium name="US DOE Joint Genome Institute (JGI-PGF)"/>
            <person name="Walter F."/>
            <person name="Albersmeier A."/>
            <person name="Kalinowski J."/>
            <person name="Ruckert C."/>
        </authorList>
    </citation>
    <scope>NUCLEOTIDE SEQUENCE [LARGE SCALE GENOMIC DNA]</scope>
    <source>
        <strain evidence="2 3">CGMCC 1.16330</strain>
    </source>
</reference>
<dbReference type="SUPFAM" id="SSF52218">
    <property type="entry name" value="Flavoproteins"/>
    <property type="match status" value="1"/>
</dbReference>
<sequence length="190" mass="20858">MSENTGGGITVLGIAGSLRRGSYNAAALRAAVELAPAGMRIETFDRLRDIPPYDEDVKQQGFPPVVADLRARIKAADALLIVTPEYNYSVPGVLKNALDWASRPPEQPFDGKPLAIMGASPGALGTARAQYHLRQMFVFLNALPLNRPEVMIAGANQRFDDQGRLTDEKTREFIAALLVALKDWTERLRR</sequence>
<feature type="domain" description="NADPH-dependent FMN reductase-like" evidence="1">
    <location>
        <begin position="10"/>
        <end position="156"/>
    </location>
</feature>
<dbReference type="GO" id="GO:0010181">
    <property type="term" value="F:FMN binding"/>
    <property type="evidence" value="ECO:0007669"/>
    <property type="project" value="TreeGrafter"/>
</dbReference>
<protein>
    <submittedName>
        <fullName evidence="2">NAD(P)H-dependent FMN reductase</fullName>
    </submittedName>
</protein>
<dbReference type="InterPro" id="IPR005025">
    <property type="entry name" value="FMN_Rdtase-like_dom"/>
</dbReference>
<dbReference type="Gene3D" id="3.40.50.360">
    <property type="match status" value="1"/>
</dbReference>
<accession>A0A8J2ZCU8</accession>
<organism evidence="2 3">
    <name type="scientific">Caldovatus sediminis</name>
    <dbReference type="NCBI Taxonomy" id="2041189"/>
    <lineage>
        <taxon>Bacteria</taxon>
        <taxon>Pseudomonadati</taxon>
        <taxon>Pseudomonadota</taxon>
        <taxon>Alphaproteobacteria</taxon>
        <taxon>Acetobacterales</taxon>
        <taxon>Roseomonadaceae</taxon>
        <taxon>Caldovatus</taxon>
    </lineage>
</organism>
<name>A0A8J2ZCU8_9PROT</name>
<proteinExistence type="predicted"/>
<dbReference type="InterPro" id="IPR029039">
    <property type="entry name" value="Flavoprotein-like_sf"/>
</dbReference>
<keyword evidence="3" id="KW-1185">Reference proteome</keyword>
<gene>
    <name evidence="2" type="ORF">GCM10010964_26080</name>
</gene>